<keyword evidence="2" id="KW-1185">Reference proteome</keyword>
<proteinExistence type="predicted"/>
<dbReference type="Proteomes" id="UP000198850">
    <property type="component" value="Unassembled WGS sequence"/>
</dbReference>
<evidence type="ECO:0000313" key="1">
    <source>
        <dbReference type="EMBL" id="SEA87380.1"/>
    </source>
</evidence>
<dbReference type="PANTHER" id="PTHR43190:SF3">
    <property type="entry name" value="N-ACETYL-D-GLUCOSAMINE KINASE"/>
    <property type="match status" value="1"/>
</dbReference>
<dbReference type="InterPro" id="IPR052519">
    <property type="entry name" value="Euk-type_GlcNAc_Kinase"/>
</dbReference>
<dbReference type="PANTHER" id="PTHR43190">
    <property type="entry name" value="N-ACETYL-D-GLUCOSAMINE KINASE"/>
    <property type="match status" value="1"/>
</dbReference>
<dbReference type="InterPro" id="IPR043129">
    <property type="entry name" value="ATPase_NBD"/>
</dbReference>
<reference evidence="1 2" key="1">
    <citation type="submission" date="2016-10" db="EMBL/GenBank/DDBJ databases">
        <authorList>
            <person name="de Groot N.N."/>
        </authorList>
    </citation>
    <scope>NUCLEOTIDE SEQUENCE [LARGE SCALE GENOMIC DNA]</scope>
    <source>
        <strain evidence="1 2">DSM 19033</strain>
    </source>
</reference>
<dbReference type="Gene3D" id="1.10.720.160">
    <property type="match status" value="1"/>
</dbReference>
<dbReference type="AlphaFoldDB" id="A0A1H4ES99"/>
<sequence>MYMILVADSGSTKTDWLGYNSGKTISFNTQGINPYFLNAQDIYKVLSKVQMLSEFAEEVKEIYFYGAGCSTPDKHEIISNGLSLFFPKAFISVENDLIGSAYATCGDEKGLICILGTGSNVSYFDGASTYDSNYGLGYILGDEGSGTFFGRKMITSYLYQQMPEDLRVLFAEDYDIDKETVITNVYQRPLPNTYLAGFSRFMYENRDHPYILQVLEDGFQEFININIKDFKDYKTIACHFVGSISFYYQDILKRVCERNGIRVGKVLQKPIEGIFNYILKKEGITM</sequence>
<dbReference type="CDD" id="cd24079">
    <property type="entry name" value="ASKHA_NBD_PG1100-like"/>
    <property type="match status" value="1"/>
</dbReference>
<dbReference type="Gene3D" id="3.30.420.40">
    <property type="match status" value="2"/>
</dbReference>
<dbReference type="SUPFAM" id="SSF53067">
    <property type="entry name" value="Actin-like ATPase domain"/>
    <property type="match status" value="2"/>
</dbReference>
<gene>
    <name evidence="1" type="ORF">SAMN05443550_106102</name>
</gene>
<protein>
    <submittedName>
        <fullName evidence="1">BadF-type ATPase</fullName>
    </submittedName>
</protein>
<evidence type="ECO:0000313" key="2">
    <source>
        <dbReference type="Proteomes" id="UP000198850"/>
    </source>
</evidence>
<organism evidence="1 2">
    <name type="scientific">Pedobacter hartonius</name>
    <dbReference type="NCBI Taxonomy" id="425514"/>
    <lineage>
        <taxon>Bacteria</taxon>
        <taxon>Pseudomonadati</taxon>
        <taxon>Bacteroidota</taxon>
        <taxon>Sphingobacteriia</taxon>
        <taxon>Sphingobacteriales</taxon>
        <taxon>Sphingobacteriaceae</taxon>
        <taxon>Pedobacter</taxon>
    </lineage>
</organism>
<dbReference type="STRING" id="425514.SAMN05443550_106102"/>
<dbReference type="EMBL" id="FNRA01000006">
    <property type="protein sequence ID" value="SEA87380.1"/>
    <property type="molecule type" value="Genomic_DNA"/>
</dbReference>
<name>A0A1H4ES99_9SPHI</name>
<accession>A0A1H4ES99</accession>